<keyword evidence="2" id="KW-1133">Transmembrane helix</keyword>
<dbReference type="PANTHER" id="PTHR35519">
    <property type="entry name" value="MEMBRANE PROTEINS"/>
    <property type="match status" value="1"/>
</dbReference>
<dbReference type="Proteomes" id="UP001151582">
    <property type="component" value="Unassembled WGS sequence"/>
</dbReference>
<evidence type="ECO:0008006" key="5">
    <source>
        <dbReference type="Google" id="ProtNLM"/>
    </source>
</evidence>
<dbReference type="AlphaFoldDB" id="A0A9W8B996"/>
<feature type="region of interest" description="Disordered" evidence="1">
    <location>
        <begin position="1"/>
        <end position="31"/>
    </location>
</feature>
<evidence type="ECO:0000256" key="2">
    <source>
        <dbReference type="SAM" id="Phobius"/>
    </source>
</evidence>
<keyword evidence="2" id="KW-0472">Membrane</keyword>
<dbReference type="InterPro" id="IPR025187">
    <property type="entry name" value="DUF4112"/>
</dbReference>
<name>A0A9W8B996_9FUNG</name>
<dbReference type="PANTHER" id="PTHR35519:SF2">
    <property type="entry name" value="PH DOMAIN PROTEIN"/>
    <property type="match status" value="1"/>
</dbReference>
<feature type="transmembrane region" description="Helical" evidence="2">
    <location>
        <begin position="82"/>
        <end position="106"/>
    </location>
</feature>
<protein>
    <recommendedName>
        <fullName evidence="5">DUF4112 domain-containing protein</fullName>
    </recommendedName>
</protein>
<comment type="caution">
    <text evidence="3">The sequence shown here is derived from an EMBL/GenBank/DDBJ whole genome shotgun (WGS) entry which is preliminary data.</text>
</comment>
<reference evidence="3" key="1">
    <citation type="submission" date="2022-07" db="EMBL/GenBank/DDBJ databases">
        <title>Phylogenomic reconstructions and comparative analyses of Kickxellomycotina fungi.</title>
        <authorList>
            <person name="Reynolds N.K."/>
            <person name="Stajich J.E."/>
            <person name="Barry K."/>
            <person name="Grigoriev I.V."/>
            <person name="Crous P."/>
            <person name="Smith M.E."/>
        </authorList>
    </citation>
    <scope>NUCLEOTIDE SEQUENCE</scope>
    <source>
        <strain evidence="3">RSA 567</strain>
    </source>
</reference>
<evidence type="ECO:0000256" key="1">
    <source>
        <dbReference type="SAM" id="MobiDB-lite"/>
    </source>
</evidence>
<dbReference type="Pfam" id="PF13430">
    <property type="entry name" value="DUF4112"/>
    <property type="match status" value="1"/>
</dbReference>
<organism evidence="3 4">
    <name type="scientific">Dimargaris verticillata</name>
    <dbReference type="NCBI Taxonomy" id="2761393"/>
    <lineage>
        <taxon>Eukaryota</taxon>
        <taxon>Fungi</taxon>
        <taxon>Fungi incertae sedis</taxon>
        <taxon>Zoopagomycota</taxon>
        <taxon>Kickxellomycotina</taxon>
        <taxon>Dimargaritomycetes</taxon>
        <taxon>Dimargaritales</taxon>
        <taxon>Dimargaritaceae</taxon>
        <taxon>Dimargaris</taxon>
    </lineage>
</organism>
<dbReference type="OrthoDB" id="2103474at2759"/>
<sequence length="227" mass="24727">MAADLGISTTPLPSRAPSAPATPHTGVDVTEPDATPVTLYHRLNETTQFDPEVVQRTRSRIARIAKTMDAMPGLPVKVGLDAIIGLIPAIGDILCAAIALYVVYLASTLNIPKGYKARMASNVGIDGLVGTVPLVGDVFDVLYKANLRNLELLDKWIAKKHTERKAEWARLQIAYPHLFLLSDPPSSLKEAAELNQRQATLALNPSFPAYATEAPRWKFWKKSPHAA</sequence>
<gene>
    <name evidence="3" type="ORF">H4R34_002207</name>
</gene>
<evidence type="ECO:0000313" key="3">
    <source>
        <dbReference type="EMBL" id="KAJ1981105.1"/>
    </source>
</evidence>
<proteinExistence type="predicted"/>
<accession>A0A9W8B996</accession>
<keyword evidence="4" id="KW-1185">Reference proteome</keyword>
<keyword evidence="2" id="KW-0812">Transmembrane</keyword>
<evidence type="ECO:0000313" key="4">
    <source>
        <dbReference type="Proteomes" id="UP001151582"/>
    </source>
</evidence>
<dbReference type="EMBL" id="JANBQB010000138">
    <property type="protein sequence ID" value="KAJ1981105.1"/>
    <property type="molecule type" value="Genomic_DNA"/>
</dbReference>